<feature type="chain" id="PRO_5043528499" evidence="1">
    <location>
        <begin position="23"/>
        <end position="562"/>
    </location>
</feature>
<dbReference type="GO" id="GO:1990138">
    <property type="term" value="P:neuron projection extension"/>
    <property type="evidence" value="ECO:0007669"/>
    <property type="project" value="TreeGrafter"/>
</dbReference>
<dbReference type="PANTHER" id="PTHR19143:SF348">
    <property type="entry name" value="TENASCIN-N"/>
    <property type="match status" value="1"/>
</dbReference>
<dbReference type="EMBL" id="BLXT01002034">
    <property type="protein sequence ID" value="GFN90430.1"/>
    <property type="molecule type" value="Genomic_DNA"/>
</dbReference>
<dbReference type="Gene3D" id="3.90.215.10">
    <property type="entry name" value="Gamma Fibrinogen, chain A, domain 1"/>
    <property type="match status" value="1"/>
</dbReference>
<evidence type="ECO:0000256" key="1">
    <source>
        <dbReference type="SAM" id="SignalP"/>
    </source>
</evidence>
<dbReference type="InterPro" id="IPR014716">
    <property type="entry name" value="Fibrinogen_a/b/g_C_1"/>
</dbReference>
<dbReference type="AlphaFoldDB" id="A0AAV3Z747"/>
<evidence type="ECO:0000259" key="2">
    <source>
        <dbReference type="PROSITE" id="PS51406"/>
    </source>
</evidence>
<dbReference type="GO" id="GO:0005615">
    <property type="term" value="C:extracellular space"/>
    <property type="evidence" value="ECO:0007669"/>
    <property type="project" value="TreeGrafter"/>
</dbReference>
<reference evidence="3 4" key="1">
    <citation type="journal article" date="2021" name="Elife">
        <title>Chloroplast acquisition without the gene transfer in kleptoplastic sea slugs, Plakobranchus ocellatus.</title>
        <authorList>
            <person name="Maeda T."/>
            <person name="Takahashi S."/>
            <person name="Yoshida T."/>
            <person name="Shimamura S."/>
            <person name="Takaki Y."/>
            <person name="Nagai Y."/>
            <person name="Toyoda A."/>
            <person name="Suzuki Y."/>
            <person name="Arimoto A."/>
            <person name="Ishii H."/>
            <person name="Satoh N."/>
            <person name="Nishiyama T."/>
            <person name="Hasebe M."/>
            <person name="Maruyama T."/>
            <person name="Minagawa J."/>
            <person name="Obokata J."/>
            <person name="Shigenobu S."/>
        </authorList>
    </citation>
    <scope>NUCLEOTIDE SEQUENCE [LARGE SCALE GENOMIC DNA]</scope>
</reference>
<comment type="caution">
    <text evidence="3">The sequence shown here is derived from an EMBL/GenBank/DDBJ whole genome shotgun (WGS) entry which is preliminary data.</text>
</comment>
<sequence length="562" mass="63782">MKSELFSTVALIFLCFNASCEGLQFALNRDIQVVVGSRISCGILLCEEKFPPTNTSISISSIFNMTVFKNQPSCSGTSEDEYKTRVVVASINSKHSNISRITDATRAFGILGRRNASLRIEMFKHDDCSSDFTCEVYGLDSQRKSFLSTTTLLQQQGDNYMSYEILASSLREVKEKVVRLAVKLESAFTGVSSQISSLENKMSSLENTMDDKIDSKLSALNKEYNLDGNKYVLTKKLSTLRRELSDAQQNFETNILDYIDARFFSNQIELIHKLRGSISRVISSGDNALKAAFDNVVSSQQTYQESIEKFQSHLYSNTGKVQSTLGEVNGHMSQLRKSIRNLKSSIADIMQPSTCKRGMIRPSSSYPYPHPVIYPPGKSGQGPPYLCDMFTDGGGWIVIQRRSTGKVDFYRDWETYKEGFGTFDDEFWLGNERIQAFTSSGIWELRVDLKYKGKEAYALYSNFKVESEWRQYTLRLGEYSGTAGESFDYHNGQKFSTYDRDNDSTKYQHCAETQEGGWWYKACDYVNLNSRMNGKLDKGLEWHKFAGQDSCSFSEMKIRRVA</sequence>
<keyword evidence="4" id="KW-1185">Reference proteome</keyword>
<dbReference type="Pfam" id="PF00147">
    <property type="entry name" value="Fibrinogen_C"/>
    <property type="match status" value="1"/>
</dbReference>
<dbReference type="SUPFAM" id="SSF56496">
    <property type="entry name" value="Fibrinogen C-terminal domain-like"/>
    <property type="match status" value="1"/>
</dbReference>
<dbReference type="InterPro" id="IPR050373">
    <property type="entry name" value="Fibrinogen_C-term_domain"/>
</dbReference>
<dbReference type="GO" id="GO:0005178">
    <property type="term" value="F:integrin binding"/>
    <property type="evidence" value="ECO:0007669"/>
    <property type="project" value="TreeGrafter"/>
</dbReference>
<evidence type="ECO:0000313" key="4">
    <source>
        <dbReference type="Proteomes" id="UP000735302"/>
    </source>
</evidence>
<dbReference type="PANTHER" id="PTHR19143">
    <property type="entry name" value="FIBRINOGEN/TENASCIN/ANGIOPOEITIN"/>
    <property type="match status" value="1"/>
</dbReference>
<dbReference type="PROSITE" id="PS51406">
    <property type="entry name" value="FIBRINOGEN_C_2"/>
    <property type="match status" value="1"/>
</dbReference>
<protein>
    <submittedName>
        <fullName evidence="3">Tenascin</fullName>
    </submittedName>
</protein>
<proteinExistence type="predicted"/>
<keyword evidence="1" id="KW-0732">Signal</keyword>
<dbReference type="GO" id="GO:0007160">
    <property type="term" value="P:cell-matrix adhesion"/>
    <property type="evidence" value="ECO:0007669"/>
    <property type="project" value="TreeGrafter"/>
</dbReference>
<gene>
    <name evidence="3" type="ORF">PoB_001693600</name>
</gene>
<feature type="domain" description="Fibrinogen C-terminal" evidence="2">
    <location>
        <begin position="346"/>
        <end position="562"/>
    </location>
</feature>
<name>A0AAV3Z747_9GAST</name>
<dbReference type="CDD" id="cd00087">
    <property type="entry name" value="FReD"/>
    <property type="match status" value="1"/>
</dbReference>
<feature type="signal peptide" evidence="1">
    <location>
        <begin position="1"/>
        <end position="22"/>
    </location>
</feature>
<evidence type="ECO:0000313" key="3">
    <source>
        <dbReference type="EMBL" id="GFN90430.1"/>
    </source>
</evidence>
<accession>A0AAV3Z747</accession>
<dbReference type="InterPro" id="IPR036056">
    <property type="entry name" value="Fibrinogen-like_C"/>
</dbReference>
<dbReference type="Proteomes" id="UP000735302">
    <property type="component" value="Unassembled WGS sequence"/>
</dbReference>
<dbReference type="InterPro" id="IPR002181">
    <property type="entry name" value="Fibrinogen_a/b/g_C_dom"/>
</dbReference>
<dbReference type="SMART" id="SM00186">
    <property type="entry name" value="FBG"/>
    <property type="match status" value="1"/>
</dbReference>
<organism evidence="3 4">
    <name type="scientific">Plakobranchus ocellatus</name>
    <dbReference type="NCBI Taxonomy" id="259542"/>
    <lineage>
        <taxon>Eukaryota</taxon>
        <taxon>Metazoa</taxon>
        <taxon>Spiralia</taxon>
        <taxon>Lophotrochozoa</taxon>
        <taxon>Mollusca</taxon>
        <taxon>Gastropoda</taxon>
        <taxon>Heterobranchia</taxon>
        <taxon>Euthyneura</taxon>
        <taxon>Panpulmonata</taxon>
        <taxon>Sacoglossa</taxon>
        <taxon>Placobranchoidea</taxon>
        <taxon>Plakobranchidae</taxon>
        <taxon>Plakobranchus</taxon>
    </lineage>
</organism>